<evidence type="ECO:0000256" key="4">
    <source>
        <dbReference type="ARBA" id="ARBA00023136"/>
    </source>
</evidence>
<evidence type="ECO:0000256" key="1">
    <source>
        <dbReference type="ARBA" id="ARBA00004141"/>
    </source>
</evidence>
<organism evidence="6">
    <name type="scientific">gut metagenome</name>
    <dbReference type="NCBI Taxonomy" id="749906"/>
    <lineage>
        <taxon>unclassified sequences</taxon>
        <taxon>metagenomes</taxon>
        <taxon>organismal metagenomes</taxon>
    </lineage>
</organism>
<gene>
    <name evidence="6" type="ORF">EVA_20152</name>
</gene>
<sequence>MQQLQGVALVPQSPQVLFNSPKNMFDFSVVSTWLHSLLTGFLPEWAAILTESVLVALAIITLYAVFAIVLIYMERKVCAFFQCRLGPMRVGPWGLLQVFSDVFKMLTKEIINLRNTDMLLHNLAPFLVVTASMTTFACLPWNKGAQIIDFNVGIFFFLAISSIGVVGILLAGWSSNNKYSLIGAMRSGAQIISYELSIGLTMLTMICLMGTMSFSEICTIQATEGWNIFRGHIPAVIAFIIYLIAGNAECNRGPFDLPECESELTAGYHTEYSGMHFGYYYLAEYLNLFICAGIATTIFLGGWAPFVIPGLDGFNTVMAYIPGAVWFIGKTFFVVFLLMWLRWTFPRLRIDQILT</sequence>
<accession>J9FBC1</accession>
<protein>
    <submittedName>
        <fullName evidence="6">Respiratory-chain NADH dehydrogenase, subunit 1</fullName>
    </submittedName>
</protein>
<dbReference type="AlphaFoldDB" id="J9FBC1"/>
<feature type="transmembrane region" description="Helical" evidence="5">
    <location>
        <begin position="285"/>
        <end position="308"/>
    </location>
</feature>
<evidence type="ECO:0000256" key="3">
    <source>
        <dbReference type="ARBA" id="ARBA00022989"/>
    </source>
</evidence>
<evidence type="ECO:0000313" key="6">
    <source>
        <dbReference type="EMBL" id="EJW91738.1"/>
    </source>
</evidence>
<reference evidence="6" key="1">
    <citation type="journal article" date="2012" name="PLoS ONE">
        <title>Gene sets for utilization of primary and secondary nutrition supplies in the distal gut of endangered iberian lynx.</title>
        <authorList>
            <person name="Alcaide M."/>
            <person name="Messina E."/>
            <person name="Richter M."/>
            <person name="Bargiela R."/>
            <person name="Peplies J."/>
            <person name="Huws S.A."/>
            <person name="Newbold C.J."/>
            <person name="Golyshin P.N."/>
            <person name="Simon M.A."/>
            <person name="Lopez G."/>
            <person name="Yakimov M.M."/>
            <person name="Ferrer M."/>
        </authorList>
    </citation>
    <scope>NUCLEOTIDE SEQUENCE</scope>
</reference>
<dbReference type="GO" id="GO:0003954">
    <property type="term" value="F:NADH dehydrogenase activity"/>
    <property type="evidence" value="ECO:0007669"/>
    <property type="project" value="TreeGrafter"/>
</dbReference>
<feature type="transmembrane region" description="Helical" evidence="5">
    <location>
        <begin position="194"/>
        <end position="214"/>
    </location>
</feature>
<evidence type="ECO:0000256" key="2">
    <source>
        <dbReference type="ARBA" id="ARBA00022692"/>
    </source>
</evidence>
<dbReference type="PANTHER" id="PTHR11432">
    <property type="entry name" value="NADH DEHYDROGENASE SUBUNIT 1"/>
    <property type="match status" value="1"/>
</dbReference>
<keyword evidence="3 5" id="KW-1133">Transmembrane helix</keyword>
<dbReference type="Pfam" id="PF00146">
    <property type="entry name" value="NADHdh"/>
    <property type="match status" value="1"/>
</dbReference>
<proteinExistence type="inferred from homology"/>
<dbReference type="InterPro" id="IPR018086">
    <property type="entry name" value="NADH_UbQ_OxRdtase_su1_CS"/>
</dbReference>
<comment type="caution">
    <text evidence="6">The sequence shown here is derived from an EMBL/GenBank/DDBJ whole genome shotgun (WGS) entry which is preliminary data.</text>
</comment>
<dbReference type="GO" id="GO:0009060">
    <property type="term" value="P:aerobic respiration"/>
    <property type="evidence" value="ECO:0007669"/>
    <property type="project" value="TreeGrafter"/>
</dbReference>
<keyword evidence="4 5" id="KW-0472">Membrane</keyword>
<feature type="transmembrane region" description="Helical" evidence="5">
    <location>
        <begin position="154"/>
        <end position="173"/>
    </location>
</feature>
<dbReference type="HAMAP" id="MF_01350">
    <property type="entry name" value="NDH1_NuoH"/>
    <property type="match status" value="1"/>
</dbReference>
<feature type="non-terminal residue" evidence="6">
    <location>
        <position position="355"/>
    </location>
</feature>
<dbReference type="GO" id="GO:0016020">
    <property type="term" value="C:membrane"/>
    <property type="evidence" value="ECO:0007669"/>
    <property type="project" value="UniProtKB-SubCell"/>
</dbReference>
<feature type="transmembrane region" description="Helical" evidence="5">
    <location>
        <begin position="320"/>
        <end position="341"/>
    </location>
</feature>
<dbReference type="InterPro" id="IPR001694">
    <property type="entry name" value="NADH_UbQ_OxRdtase_su1/FPO"/>
</dbReference>
<feature type="transmembrane region" description="Helical" evidence="5">
    <location>
        <begin position="123"/>
        <end position="142"/>
    </location>
</feature>
<comment type="subcellular location">
    <subcellularLocation>
        <location evidence="1">Membrane</location>
        <topology evidence="1">Multi-pass membrane protein</topology>
    </subcellularLocation>
</comment>
<dbReference type="PROSITE" id="PS00668">
    <property type="entry name" value="COMPLEX1_ND1_2"/>
    <property type="match status" value="1"/>
</dbReference>
<evidence type="ECO:0000256" key="5">
    <source>
        <dbReference type="SAM" id="Phobius"/>
    </source>
</evidence>
<dbReference type="EMBL" id="AMCI01007980">
    <property type="protein sequence ID" value="EJW91738.1"/>
    <property type="molecule type" value="Genomic_DNA"/>
</dbReference>
<dbReference type="PANTHER" id="PTHR11432:SF3">
    <property type="entry name" value="NADH-UBIQUINONE OXIDOREDUCTASE CHAIN 1"/>
    <property type="match status" value="1"/>
</dbReference>
<feature type="transmembrane region" description="Helical" evidence="5">
    <location>
        <begin position="226"/>
        <end position="245"/>
    </location>
</feature>
<feature type="transmembrane region" description="Helical" evidence="5">
    <location>
        <begin position="45"/>
        <end position="72"/>
    </location>
</feature>
<keyword evidence="2 5" id="KW-0812">Transmembrane</keyword>
<name>J9FBC1_9ZZZZ</name>